<dbReference type="SMART" id="SM00343">
    <property type="entry name" value="ZnF_C2HC"/>
    <property type="match status" value="1"/>
</dbReference>
<dbReference type="InterPro" id="IPR001878">
    <property type="entry name" value="Znf_CCHC"/>
</dbReference>
<dbReference type="PANTHER" id="PTHR15503">
    <property type="entry name" value="LDOC1 RELATED"/>
    <property type="match status" value="1"/>
</dbReference>
<keyword evidence="1" id="KW-0863">Zinc-finger</keyword>
<feature type="region of interest" description="Disordered" evidence="2">
    <location>
        <begin position="15"/>
        <end position="57"/>
    </location>
</feature>
<feature type="region of interest" description="Disordered" evidence="2">
    <location>
        <begin position="412"/>
        <end position="467"/>
    </location>
</feature>
<dbReference type="GO" id="GO:0008270">
    <property type="term" value="F:zinc ion binding"/>
    <property type="evidence" value="ECO:0007669"/>
    <property type="project" value="UniProtKB-KW"/>
</dbReference>
<evidence type="ECO:0000313" key="4">
    <source>
        <dbReference type="EMBL" id="KAL0291961.1"/>
    </source>
</evidence>
<dbReference type="InterPro" id="IPR021109">
    <property type="entry name" value="Peptidase_aspartic_dom_sf"/>
</dbReference>
<dbReference type="EMBL" id="JACGWJ010000482">
    <property type="protein sequence ID" value="KAL0291961.1"/>
    <property type="molecule type" value="Genomic_DNA"/>
</dbReference>
<dbReference type="PROSITE" id="PS50158">
    <property type="entry name" value="ZF_CCHC"/>
    <property type="match status" value="1"/>
</dbReference>
<accession>A0AAW2JBJ3</accession>
<keyword evidence="1" id="KW-0479">Metal-binding</keyword>
<organism evidence="4">
    <name type="scientific">Sesamum radiatum</name>
    <name type="common">Black benniseed</name>
    <dbReference type="NCBI Taxonomy" id="300843"/>
    <lineage>
        <taxon>Eukaryota</taxon>
        <taxon>Viridiplantae</taxon>
        <taxon>Streptophyta</taxon>
        <taxon>Embryophyta</taxon>
        <taxon>Tracheophyta</taxon>
        <taxon>Spermatophyta</taxon>
        <taxon>Magnoliopsida</taxon>
        <taxon>eudicotyledons</taxon>
        <taxon>Gunneridae</taxon>
        <taxon>Pentapetalae</taxon>
        <taxon>asterids</taxon>
        <taxon>lamiids</taxon>
        <taxon>Lamiales</taxon>
        <taxon>Pedaliaceae</taxon>
        <taxon>Sesamum</taxon>
    </lineage>
</organism>
<feature type="domain" description="CCHC-type" evidence="3">
    <location>
        <begin position="392"/>
        <end position="407"/>
    </location>
</feature>
<comment type="caution">
    <text evidence="4">The sequence shown here is derived from an EMBL/GenBank/DDBJ whole genome shotgun (WGS) entry which is preliminary data.</text>
</comment>
<evidence type="ECO:0000256" key="1">
    <source>
        <dbReference type="PROSITE-ProRule" id="PRU00047"/>
    </source>
</evidence>
<name>A0AAW2JBJ3_SESRA</name>
<dbReference type="CDD" id="cd00303">
    <property type="entry name" value="retropepsin_like"/>
    <property type="match status" value="1"/>
</dbReference>
<reference evidence="4" key="1">
    <citation type="submission" date="2020-06" db="EMBL/GenBank/DDBJ databases">
        <authorList>
            <person name="Li T."/>
            <person name="Hu X."/>
            <person name="Zhang T."/>
            <person name="Song X."/>
            <person name="Zhang H."/>
            <person name="Dai N."/>
            <person name="Sheng W."/>
            <person name="Hou X."/>
            <person name="Wei L."/>
        </authorList>
    </citation>
    <scope>NUCLEOTIDE SEQUENCE</scope>
    <source>
        <strain evidence="4">G02</strain>
        <tissue evidence="4">Leaf</tissue>
    </source>
</reference>
<evidence type="ECO:0000259" key="3">
    <source>
        <dbReference type="PROSITE" id="PS50158"/>
    </source>
</evidence>
<dbReference type="Pfam" id="PF08284">
    <property type="entry name" value="RVP_2"/>
    <property type="match status" value="1"/>
</dbReference>
<reference evidence="4" key="2">
    <citation type="journal article" date="2024" name="Plant">
        <title>Genomic evolution and insights into agronomic trait innovations of Sesamum species.</title>
        <authorList>
            <person name="Miao H."/>
            <person name="Wang L."/>
            <person name="Qu L."/>
            <person name="Liu H."/>
            <person name="Sun Y."/>
            <person name="Le M."/>
            <person name="Wang Q."/>
            <person name="Wei S."/>
            <person name="Zheng Y."/>
            <person name="Lin W."/>
            <person name="Duan Y."/>
            <person name="Cao H."/>
            <person name="Xiong S."/>
            <person name="Wang X."/>
            <person name="Wei L."/>
            <person name="Li C."/>
            <person name="Ma Q."/>
            <person name="Ju M."/>
            <person name="Zhao R."/>
            <person name="Li G."/>
            <person name="Mu C."/>
            <person name="Tian Q."/>
            <person name="Mei H."/>
            <person name="Zhang T."/>
            <person name="Gao T."/>
            <person name="Zhang H."/>
        </authorList>
    </citation>
    <scope>NUCLEOTIDE SEQUENCE</scope>
    <source>
        <strain evidence="4">G02</strain>
    </source>
</reference>
<dbReference type="InterPro" id="IPR032567">
    <property type="entry name" value="RTL1-rel"/>
</dbReference>
<dbReference type="Pfam" id="PF03732">
    <property type="entry name" value="Retrotrans_gag"/>
    <property type="match status" value="1"/>
</dbReference>
<protein>
    <recommendedName>
        <fullName evidence="3">CCHC-type domain-containing protein</fullName>
    </recommendedName>
</protein>
<dbReference type="InterPro" id="IPR005162">
    <property type="entry name" value="Retrotrans_gag_dom"/>
</dbReference>
<keyword evidence="1" id="KW-0862">Zinc</keyword>
<dbReference type="GO" id="GO:0003676">
    <property type="term" value="F:nucleic acid binding"/>
    <property type="evidence" value="ECO:0007669"/>
    <property type="project" value="InterPro"/>
</dbReference>
<sequence length="706" mass="77513">MFKLFNLYRMASQSARADPVASREESGESVEGSVAPASVGGVDVGREGVGADAPHPPGGAPVAGLPPEYAQIFQMAFQAQAQAQAQLLAQAHAPAPAPAPAVPTIDRNYERIRKMGATEFEGTLDPEIAERWWEKVEDVMNLISCTPENRLKYVVSLFVGNALIWWRSVKRGYEPGEITWAEFQREFDDKYRPKMYRDKKRMEFLNLVQGDDQTVAEYELRFAALAKYAPEAVATQEDRCYRFEQGLRPEIKKGLAVRITNFKTLVESAVRMEEAVIEEKKRMEEKRKSMYTVGESSKSIKRGTGRSFSVGSGNFSRGGPGFRGSSGPRFGGPMGFNRGSIDRSSSFMPSVGSGRGVGQSYGRGLAFTPNCSICGRQHLGPCWRQDDIARTCYHCGGRGHIARNCPSQNVSMGGSVASGSQSQSSVGSSGRGSERGRGRGRGRGTGSRDNDQAIGGGMRGPGAQITQGQTQARIYNMTREEAPASNDVISGMTLIFDVEAYVLIDPGSTHSYISSELASKIPGENSPLGYNLMVYLPVGGSVVVNSVRKGSLVRIGDVNLPVDLIVMDLKEFDVILGMDWLTQHRAVIDCYKKEVMIESFGESRVVFVGDRQVVPVCVISALEARRLMLEGCEAYLAHVIDSKKVNPTLEEIPVVRDFREVFPDDLPGLPPHREVDFAIETLPGVARFLLHHIEWPQWNYKSLKSN</sequence>
<dbReference type="Pfam" id="PF00098">
    <property type="entry name" value="zf-CCHC"/>
    <property type="match status" value="1"/>
</dbReference>
<dbReference type="Gene3D" id="2.40.70.10">
    <property type="entry name" value="Acid Proteases"/>
    <property type="match status" value="1"/>
</dbReference>
<dbReference type="PANTHER" id="PTHR15503:SF45">
    <property type="entry name" value="RNA-DIRECTED DNA POLYMERASE HOMOLOG"/>
    <property type="match status" value="1"/>
</dbReference>
<dbReference type="AlphaFoldDB" id="A0AAW2JBJ3"/>
<feature type="compositionally biased region" description="Gly residues" evidence="2">
    <location>
        <begin position="316"/>
        <end position="334"/>
    </location>
</feature>
<feature type="region of interest" description="Disordered" evidence="2">
    <location>
        <begin position="288"/>
        <end position="355"/>
    </location>
</feature>
<dbReference type="SUPFAM" id="SSF50630">
    <property type="entry name" value="Acid proteases"/>
    <property type="match status" value="1"/>
</dbReference>
<gene>
    <name evidence="4" type="ORF">Sradi_7007700</name>
</gene>
<evidence type="ECO:0000256" key="2">
    <source>
        <dbReference type="SAM" id="MobiDB-lite"/>
    </source>
</evidence>
<proteinExistence type="predicted"/>
<dbReference type="Gene3D" id="4.10.60.10">
    <property type="entry name" value="Zinc finger, CCHC-type"/>
    <property type="match status" value="1"/>
</dbReference>
<feature type="compositionally biased region" description="Low complexity" evidence="2">
    <location>
        <begin position="412"/>
        <end position="428"/>
    </location>
</feature>